<comment type="caution">
    <text evidence="2">The sequence shown here is derived from an EMBL/GenBank/DDBJ whole genome shotgun (WGS) entry which is preliminary data.</text>
</comment>
<organism evidence="2 3">
    <name type="scientific">Owenia fusiformis</name>
    <name type="common">Polychaete worm</name>
    <dbReference type="NCBI Taxonomy" id="6347"/>
    <lineage>
        <taxon>Eukaryota</taxon>
        <taxon>Metazoa</taxon>
        <taxon>Spiralia</taxon>
        <taxon>Lophotrochozoa</taxon>
        <taxon>Annelida</taxon>
        <taxon>Polychaeta</taxon>
        <taxon>Sedentaria</taxon>
        <taxon>Canalipalpata</taxon>
        <taxon>Sabellida</taxon>
        <taxon>Oweniida</taxon>
        <taxon>Oweniidae</taxon>
        <taxon>Owenia</taxon>
    </lineage>
</organism>
<dbReference type="Proteomes" id="UP000749559">
    <property type="component" value="Unassembled WGS sequence"/>
</dbReference>
<gene>
    <name evidence="2" type="ORF">OFUS_LOCUS11348</name>
</gene>
<accession>A0A8S4NXQ6</accession>
<evidence type="ECO:0000259" key="1">
    <source>
        <dbReference type="PROSITE" id="PS50097"/>
    </source>
</evidence>
<dbReference type="InterPro" id="IPR011333">
    <property type="entry name" value="SKP1/BTB/POZ_sf"/>
</dbReference>
<dbReference type="AlphaFoldDB" id="A0A8S4NXQ6"/>
<protein>
    <recommendedName>
        <fullName evidence="1">BTB domain-containing protein</fullName>
    </recommendedName>
</protein>
<dbReference type="InterPro" id="IPR000210">
    <property type="entry name" value="BTB/POZ_dom"/>
</dbReference>
<dbReference type="SUPFAM" id="SSF54695">
    <property type="entry name" value="POZ domain"/>
    <property type="match status" value="1"/>
</dbReference>
<dbReference type="PANTHER" id="PTHR22744:SF17">
    <property type="entry name" value="BTB DOMAIN-CONTAINING PROTEIN"/>
    <property type="match status" value="1"/>
</dbReference>
<dbReference type="Gene3D" id="3.30.710.10">
    <property type="entry name" value="Potassium Channel Kv1.1, Chain A"/>
    <property type="match status" value="1"/>
</dbReference>
<feature type="domain" description="BTB" evidence="1">
    <location>
        <begin position="35"/>
        <end position="95"/>
    </location>
</feature>
<dbReference type="SMART" id="SM00225">
    <property type="entry name" value="BTB"/>
    <property type="match status" value="1"/>
</dbReference>
<evidence type="ECO:0000313" key="3">
    <source>
        <dbReference type="Proteomes" id="UP000749559"/>
    </source>
</evidence>
<reference evidence="2" key="1">
    <citation type="submission" date="2022-03" db="EMBL/GenBank/DDBJ databases">
        <authorList>
            <person name="Martin C."/>
        </authorList>
    </citation>
    <scope>NUCLEOTIDE SEQUENCE</scope>
</reference>
<proteinExistence type="predicted"/>
<evidence type="ECO:0000313" key="2">
    <source>
        <dbReference type="EMBL" id="CAH1785266.1"/>
    </source>
</evidence>
<dbReference type="PROSITE" id="PS50097">
    <property type="entry name" value="BTB"/>
    <property type="match status" value="1"/>
</dbReference>
<dbReference type="PANTHER" id="PTHR22744">
    <property type="entry name" value="HELIX LOOP HELIX PROTEIN 21-RELATED"/>
    <property type="match status" value="1"/>
</dbReference>
<dbReference type="OrthoDB" id="437903at2759"/>
<dbReference type="Pfam" id="PF00651">
    <property type="entry name" value="BTB"/>
    <property type="match status" value="1"/>
</dbReference>
<name>A0A8S4NXQ6_OWEFU</name>
<keyword evidence="3" id="KW-1185">Reference proteome</keyword>
<sequence length="220" mass="25690">MATSELSLTQLQEKLKIEDKETTKENYFHKPWPGSDIAFLMDDEKRVYASKAVLTMVSPVFETMFNSDFKEKEASEIPLPGKKSEDIVALMEVIHPKTWANVTESTIEPLLKLAREYQMEQLTKKCGEFLNGCKASFHNLYLADEYNLRMARHKNMNYAHTIPLSKLHKYPEFMELSKKCTDSIILMKAKLLSLMQIYLKILRLEINMVCYMVMIKLKQY</sequence>
<dbReference type="EMBL" id="CAIIXF020000006">
    <property type="protein sequence ID" value="CAH1785266.1"/>
    <property type="molecule type" value="Genomic_DNA"/>
</dbReference>